<dbReference type="PANTHER" id="PTHR34975:SF2">
    <property type="entry name" value="SPORE GERMINATION PROTEIN A2"/>
    <property type="match status" value="1"/>
</dbReference>
<accession>A0A9E7CWM8</accession>
<dbReference type="STRING" id="1356854.N007_01435"/>
<keyword evidence="7" id="KW-0472">Membrane</keyword>
<keyword evidence="3" id="KW-0813">Transport</keyword>
<evidence type="ECO:0000256" key="3">
    <source>
        <dbReference type="ARBA" id="ARBA00022448"/>
    </source>
</evidence>
<name>T0BR81_ALIAG</name>
<dbReference type="AlphaFoldDB" id="T0BR81"/>
<comment type="similarity">
    <text evidence="2">Belongs to the amino acid-polyamine-organocation (APC) superfamily. Spore germination protein (SGP) (TC 2.A.3.9) family.</text>
</comment>
<keyword evidence="5" id="KW-0812">Transmembrane</keyword>
<dbReference type="PANTHER" id="PTHR34975">
    <property type="entry name" value="SPORE GERMINATION PROTEIN A2"/>
    <property type="match status" value="1"/>
</dbReference>
<protein>
    <submittedName>
        <fullName evidence="8">Endospore germination permease</fullName>
    </submittedName>
</protein>
<reference evidence="9" key="1">
    <citation type="journal article" date="2022" name="G3 (Bethesda)">
        <title>Unveiling the complete genome sequence of Alicyclobacillus acidoterrestris DSM 3922T, a taint-producing strain.</title>
        <authorList>
            <person name="Leonardo I.C."/>
            <person name="Barreto Crespo M.T."/>
            <person name="Gaspar F.B."/>
        </authorList>
    </citation>
    <scope>NUCLEOTIDE SEQUENCE [LARGE SCALE GENOMIC DNA]</scope>
    <source>
        <strain evidence="9">DSM 3922</strain>
    </source>
</reference>
<accession>T0BR81</accession>
<dbReference type="EMBL" id="CP080467">
    <property type="protein sequence ID" value="UNO49823.1"/>
    <property type="molecule type" value="Genomic_DNA"/>
</dbReference>
<proteinExistence type="inferred from homology"/>
<sequence length="372" mass="41564">MTAGRMQISGRQIFWIIVCAETSPMESVLLTPLFQTAKQDAWISMAVGGLAGLLITFLIMRTSLLYPKQTIVEYAQTILGKWFGKLFVIPYLVMALLGLGVILRQFGDFIHMALFELTPLWAVVLGFLLMCMYLTYAGGIEGIGRSAEIIGPIVIFAVLIVKVLNFSSLDVHLVQPIYWDSGWKQILLGSLATMSFVGESVVMLVLVPFVSQPNRCMSYTMWGQAISFVLVTGSVFLVTSIFGPNLAGRLLYPAFEMAGFISIADFLQNVESVVVVLWIFGYFIEVSVFLFVTCYSLGQWLHLKDWRKSIWPVAAILFILAVIPKTLSTATIEAPRMKWTLIGIFINIVIIPLLIYIVGYCQRKFKTSVKMS</sequence>
<dbReference type="InterPro" id="IPR004761">
    <property type="entry name" value="Spore_GerAB"/>
</dbReference>
<dbReference type="GO" id="GO:0009847">
    <property type="term" value="P:spore germination"/>
    <property type="evidence" value="ECO:0007669"/>
    <property type="project" value="InterPro"/>
</dbReference>
<evidence type="ECO:0000313" key="9">
    <source>
        <dbReference type="Proteomes" id="UP000829401"/>
    </source>
</evidence>
<evidence type="ECO:0000256" key="5">
    <source>
        <dbReference type="ARBA" id="ARBA00022692"/>
    </source>
</evidence>
<evidence type="ECO:0000256" key="1">
    <source>
        <dbReference type="ARBA" id="ARBA00004141"/>
    </source>
</evidence>
<dbReference type="RefSeq" id="WP_021297888.1">
    <property type="nucleotide sequence ID" value="NZ_AURB01000164.1"/>
</dbReference>
<dbReference type="NCBIfam" id="TIGR00912">
    <property type="entry name" value="2A0309"/>
    <property type="match status" value="1"/>
</dbReference>
<evidence type="ECO:0000256" key="4">
    <source>
        <dbReference type="ARBA" id="ARBA00022544"/>
    </source>
</evidence>
<dbReference type="Pfam" id="PF03845">
    <property type="entry name" value="Spore_permease"/>
    <property type="match status" value="1"/>
</dbReference>
<dbReference type="OrthoDB" id="2078716at2"/>
<keyword evidence="9" id="KW-1185">Reference proteome</keyword>
<gene>
    <name evidence="8" type="ORF">K1I37_04760</name>
</gene>
<dbReference type="eggNOG" id="COG3949">
    <property type="taxonomic scope" value="Bacteria"/>
</dbReference>
<evidence type="ECO:0000313" key="8">
    <source>
        <dbReference type="EMBL" id="UNO49823.1"/>
    </source>
</evidence>
<dbReference type="KEGG" id="aaco:K1I37_04760"/>
<evidence type="ECO:0000256" key="2">
    <source>
        <dbReference type="ARBA" id="ARBA00007998"/>
    </source>
</evidence>
<evidence type="ECO:0000256" key="7">
    <source>
        <dbReference type="ARBA" id="ARBA00023136"/>
    </source>
</evidence>
<keyword evidence="6" id="KW-1133">Transmembrane helix</keyword>
<organism evidence="8 9">
    <name type="scientific">Alicyclobacillus acidoterrestris (strain ATCC 49025 / DSM 3922 / CIP 106132 / NCIMB 13137 / GD3B)</name>
    <dbReference type="NCBI Taxonomy" id="1356854"/>
    <lineage>
        <taxon>Bacteria</taxon>
        <taxon>Bacillati</taxon>
        <taxon>Bacillota</taxon>
        <taxon>Bacilli</taxon>
        <taxon>Bacillales</taxon>
        <taxon>Alicyclobacillaceae</taxon>
        <taxon>Alicyclobacillus</taxon>
    </lineage>
</organism>
<evidence type="ECO:0000256" key="6">
    <source>
        <dbReference type="ARBA" id="ARBA00022989"/>
    </source>
</evidence>
<dbReference type="GO" id="GO:0016020">
    <property type="term" value="C:membrane"/>
    <property type="evidence" value="ECO:0007669"/>
    <property type="project" value="UniProtKB-SubCell"/>
</dbReference>
<keyword evidence="4" id="KW-0309">Germination</keyword>
<dbReference type="Proteomes" id="UP000829401">
    <property type="component" value="Chromosome"/>
</dbReference>
<comment type="subcellular location">
    <subcellularLocation>
        <location evidence="1">Membrane</location>
        <topology evidence="1">Multi-pass membrane protein</topology>
    </subcellularLocation>
</comment>